<keyword evidence="2" id="KW-0479">Metal-binding</keyword>
<dbReference type="PANTHER" id="PTHR10458:SF22">
    <property type="entry name" value="PEPTIDE DEFORMYLASE"/>
    <property type="match status" value="1"/>
</dbReference>
<dbReference type="CDD" id="cd00487">
    <property type="entry name" value="Pep_deformylase"/>
    <property type="match status" value="1"/>
</dbReference>
<proteinExistence type="inferred from homology"/>
<keyword evidence="2" id="KW-0408">Iron</keyword>
<keyword evidence="2" id="KW-0648">Protein biosynthesis</keyword>
<dbReference type="AlphaFoldDB" id="A0A2A5AHS4"/>
<comment type="function">
    <text evidence="2">Removes the formyl group from the N-terminal Met of newly synthesized proteins. Requires at least a dipeptide for an efficient rate of reaction. N-terminal L-methionine is a prerequisite for activity but the enzyme has broad specificity at other positions.</text>
</comment>
<name>A0A2A5AHS4_9GAMM</name>
<dbReference type="PRINTS" id="PR01576">
    <property type="entry name" value="PDEFORMYLASE"/>
</dbReference>
<feature type="binding site" evidence="2">
    <location>
        <position position="140"/>
    </location>
    <ligand>
        <name>Fe cation</name>
        <dbReference type="ChEBI" id="CHEBI:24875"/>
    </ligand>
</feature>
<dbReference type="InterPro" id="IPR036821">
    <property type="entry name" value="Peptide_deformylase_sf"/>
</dbReference>
<dbReference type="Pfam" id="PF01327">
    <property type="entry name" value="Pep_deformylase"/>
    <property type="match status" value="1"/>
</dbReference>
<dbReference type="GO" id="GO:0046872">
    <property type="term" value="F:metal ion binding"/>
    <property type="evidence" value="ECO:0007669"/>
    <property type="project" value="UniProtKB-KW"/>
</dbReference>
<feature type="binding site" evidence="2">
    <location>
        <position position="94"/>
    </location>
    <ligand>
        <name>Fe cation</name>
        <dbReference type="ChEBI" id="CHEBI:24875"/>
    </ligand>
</feature>
<comment type="catalytic activity">
    <reaction evidence="2">
        <text>N-terminal N-formyl-L-methionyl-[peptide] + H2O = N-terminal L-methionyl-[peptide] + formate</text>
        <dbReference type="Rhea" id="RHEA:24420"/>
        <dbReference type="Rhea" id="RHEA-COMP:10639"/>
        <dbReference type="Rhea" id="RHEA-COMP:10640"/>
        <dbReference type="ChEBI" id="CHEBI:15377"/>
        <dbReference type="ChEBI" id="CHEBI:15740"/>
        <dbReference type="ChEBI" id="CHEBI:49298"/>
        <dbReference type="ChEBI" id="CHEBI:64731"/>
        <dbReference type="EC" id="3.5.1.88"/>
    </reaction>
</comment>
<feature type="active site" evidence="2">
    <location>
        <position position="137"/>
    </location>
</feature>
<dbReference type="GO" id="GO:0042586">
    <property type="term" value="F:peptide deformylase activity"/>
    <property type="evidence" value="ECO:0007669"/>
    <property type="project" value="UniProtKB-UniRule"/>
</dbReference>
<dbReference type="PIRSF" id="PIRSF004749">
    <property type="entry name" value="Pep_def"/>
    <property type="match status" value="1"/>
</dbReference>
<organism evidence="4 5">
    <name type="scientific">SAR86 cluster bacterium</name>
    <dbReference type="NCBI Taxonomy" id="2030880"/>
    <lineage>
        <taxon>Bacteria</taxon>
        <taxon>Pseudomonadati</taxon>
        <taxon>Pseudomonadota</taxon>
        <taxon>Gammaproteobacteria</taxon>
        <taxon>SAR86 cluster</taxon>
    </lineage>
</organism>
<feature type="compositionally biased region" description="Basic residues" evidence="3">
    <location>
        <begin position="155"/>
        <end position="166"/>
    </location>
</feature>
<dbReference type="SUPFAM" id="SSF56420">
    <property type="entry name" value="Peptide deformylase"/>
    <property type="match status" value="1"/>
</dbReference>
<dbReference type="Gene3D" id="3.90.45.10">
    <property type="entry name" value="Peptide deformylase"/>
    <property type="match status" value="1"/>
</dbReference>
<dbReference type="GO" id="GO:0006412">
    <property type="term" value="P:translation"/>
    <property type="evidence" value="ECO:0007669"/>
    <property type="project" value="UniProtKB-UniRule"/>
</dbReference>
<evidence type="ECO:0000256" key="2">
    <source>
        <dbReference type="HAMAP-Rule" id="MF_00163"/>
    </source>
</evidence>
<dbReference type="EMBL" id="NVVJ01000101">
    <property type="protein sequence ID" value="PCJ18318.1"/>
    <property type="molecule type" value="Genomic_DNA"/>
</dbReference>
<feature type="binding site" evidence="2">
    <location>
        <position position="136"/>
    </location>
    <ligand>
        <name>Fe cation</name>
        <dbReference type="ChEBI" id="CHEBI:24875"/>
    </ligand>
</feature>
<evidence type="ECO:0000256" key="3">
    <source>
        <dbReference type="SAM" id="MobiDB-lite"/>
    </source>
</evidence>
<dbReference type="InterPro" id="IPR023635">
    <property type="entry name" value="Peptide_deformylase"/>
</dbReference>
<evidence type="ECO:0000313" key="5">
    <source>
        <dbReference type="Proteomes" id="UP000218327"/>
    </source>
</evidence>
<dbReference type="EC" id="3.5.1.88" evidence="2"/>
<comment type="caution">
    <text evidence="4">The sequence shown here is derived from an EMBL/GenBank/DDBJ whole genome shotgun (WGS) entry which is preliminary data.</text>
</comment>
<protein>
    <recommendedName>
        <fullName evidence="2">Peptide deformylase</fullName>
        <shortName evidence="2">PDF</shortName>
        <ecNumber evidence="2">3.5.1.88</ecNumber>
    </recommendedName>
    <alternativeName>
        <fullName evidence="2">Polypeptide deformylase</fullName>
    </alternativeName>
</protein>
<accession>A0A2A5AHS4</accession>
<comment type="similarity">
    <text evidence="1 2">Belongs to the polypeptide deformylase family.</text>
</comment>
<feature type="region of interest" description="Disordered" evidence="3">
    <location>
        <begin position="144"/>
        <end position="166"/>
    </location>
</feature>
<gene>
    <name evidence="2 4" type="primary">def</name>
    <name evidence="4" type="ORF">COA96_17010</name>
</gene>
<dbReference type="HAMAP" id="MF_00163">
    <property type="entry name" value="Pep_deformylase"/>
    <property type="match status" value="1"/>
</dbReference>
<evidence type="ECO:0000313" key="4">
    <source>
        <dbReference type="EMBL" id="PCJ18318.1"/>
    </source>
</evidence>
<sequence length="166" mass="18943">MVIDTLKILKYPHPALMRVAEPIGEISNDVRRVAEHMINLMTLHKGVGLAATQVGLNWRMFVANPLRIEGGSVVYINPTLHDFSVQTAKQVEGCLSQPGVSVKVERFKRCTVRAQDVYGQWFKVRGSVFESRVWQHEADHLNGTNISDRAGDVHRPKKKYKQRKRR</sequence>
<dbReference type="NCBIfam" id="TIGR00079">
    <property type="entry name" value="pept_deformyl"/>
    <property type="match status" value="1"/>
</dbReference>
<keyword evidence="2" id="KW-0378">Hydrolase</keyword>
<reference evidence="5" key="1">
    <citation type="submission" date="2017-08" db="EMBL/GenBank/DDBJ databases">
        <title>A dynamic microbial community with high functional redundancy inhabits the cold, oxic subseafloor aquifer.</title>
        <authorList>
            <person name="Tully B.J."/>
            <person name="Wheat C.G."/>
            <person name="Glazer B.T."/>
            <person name="Huber J.A."/>
        </authorList>
    </citation>
    <scope>NUCLEOTIDE SEQUENCE [LARGE SCALE GENOMIC DNA]</scope>
</reference>
<evidence type="ECO:0000256" key="1">
    <source>
        <dbReference type="ARBA" id="ARBA00010759"/>
    </source>
</evidence>
<dbReference type="Proteomes" id="UP000218327">
    <property type="component" value="Unassembled WGS sequence"/>
</dbReference>
<comment type="cofactor">
    <cofactor evidence="2">
        <name>Fe(2+)</name>
        <dbReference type="ChEBI" id="CHEBI:29033"/>
    </cofactor>
    <text evidence="2">Binds 1 Fe(2+) ion.</text>
</comment>
<dbReference type="PANTHER" id="PTHR10458">
    <property type="entry name" value="PEPTIDE DEFORMYLASE"/>
    <property type="match status" value="1"/>
</dbReference>